<dbReference type="InterPro" id="IPR025252">
    <property type="entry name" value="DUF4200"/>
</dbReference>
<dbReference type="InParanoid" id="A0A2P6MV40"/>
<evidence type="ECO:0000313" key="5">
    <source>
        <dbReference type="EMBL" id="PRP75575.1"/>
    </source>
</evidence>
<evidence type="ECO:0000256" key="3">
    <source>
        <dbReference type="SAM" id="MobiDB-lite"/>
    </source>
</evidence>
<sequence>MQRPASAEDGEIRFPAIKSARSFSTTSEEELPIGRASSKPVTPNSSRKTSFKSPETRRNDLPVEKEKVKPPVDNSNPFRMPTDEEVEDSKKKSKSPDGSPRVDRSTAAFRHGQTRLKFSDLEEPLVLDGSKTHPDAALLDSPLHQQIAKTLSRLSGIRSSLQHAEHQGKETENLNDFITKKREMFLLEYSLSVKREEIKKLDEIARHREEALRNSEKALEEDAARFDAFLKENNMKTMEAKRKADTETKMKLEKEQEIKRLRNEIASIQNELAKYDEQLDDCRKYKEFLDRLTPPEFLMKIKNRKAGDGDDSEEPMYFTDPQQLLDIFKQLEETNMFLIQNAQESERILEDLQNKRRDMERKMCVRYLTHVLKSFRDGETVSLKEQIKSLEQAIEREDQKSSILENRTLKNSSLEDQEIKLEELHNKVEE</sequence>
<dbReference type="Proteomes" id="UP000241769">
    <property type="component" value="Unassembled WGS sequence"/>
</dbReference>
<dbReference type="STRING" id="1890364.A0A2P6MV40"/>
<evidence type="ECO:0000256" key="1">
    <source>
        <dbReference type="ARBA" id="ARBA00023054"/>
    </source>
</evidence>
<protein>
    <submittedName>
        <fullName evidence="5">Coiled-coil domain-containing protein</fullName>
    </submittedName>
</protein>
<keyword evidence="1 2" id="KW-0175">Coiled coil</keyword>
<gene>
    <name evidence="5" type="ORF">PROFUN_15686</name>
</gene>
<dbReference type="PANTHER" id="PTHR21683:SF3">
    <property type="entry name" value="CILIA AND FLAGELLA ASSOCIATED PROTEIN 100"/>
    <property type="match status" value="1"/>
</dbReference>
<feature type="domain" description="DUF4200" evidence="4">
    <location>
        <begin position="177"/>
        <end position="294"/>
    </location>
</feature>
<evidence type="ECO:0000313" key="6">
    <source>
        <dbReference type="Proteomes" id="UP000241769"/>
    </source>
</evidence>
<dbReference type="GO" id="GO:0005856">
    <property type="term" value="C:cytoskeleton"/>
    <property type="evidence" value="ECO:0007669"/>
    <property type="project" value="UniProtKB-ARBA"/>
</dbReference>
<proteinExistence type="predicted"/>
<feature type="region of interest" description="Disordered" evidence="3">
    <location>
        <begin position="1"/>
        <end position="110"/>
    </location>
</feature>
<dbReference type="PANTHER" id="PTHR21683">
    <property type="entry name" value="COILED-COIL DOMAIN-CONTAINING PROTEIN 42 LIKE-2-LIKE-RELATED"/>
    <property type="match status" value="1"/>
</dbReference>
<feature type="compositionally biased region" description="Basic and acidic residues" evidence="3">
    <location>
        <begin position="54"/>
        <end position="70"/>
    </location>
</feature>
<dbReference type="EMBL" id="MDYQ01000377">
    <property type="protein sequence ID" value="PRP75575.1"/>
    <property type="molecule type" value="Genomic_DNA"/>
</dbReference>
<feature type="non-terminal residue" evidence="5">
    <location>
        <position position="430"/>
    </location>
</feature>
<dbReference type="InterPro" id="IPR051147">
    <property type="entry name" value="CFAP_domain-containing"/>
</dbReference>
<accession>A0A2P6MV40</accession>
<evidence type="ECO:0000256" key="2">
    <source>
        <dbReference type="SAM" id="Coils"/>
    </source>
</evidence>
<reference evidence="5 6" key="1">
    <citation type="journal article" date="2018" name="Genome Biol. Evol.">
        <title>Multiple Roots of Fruiting Body Formation in Amoebozoa.</title>
        <authorList>
            <person name="Hillmann F."/>
            <person name="Forbes G."/>
            <person name="Novohradska S."/>
            <person name="Ferling I."/>
            <person name="Riege K."/>
            <person name="Groth M."/>
            <person name="Westermann M."/>
            <person name="Marz M."/>
            <person name="Spaller T."/>
            <person name="Winckler T."/>
            <person name="Schaap P."/>
            <person name="Glockner G."/>
        </authorList>
    </citation>
    <scope>NUCLEOTIDE SEQUENCE [LARGE SCALE GENOMIC DNA]</scope>
    <source>
        <strain evidence="5 6">Jena</strain>
    </source>
</reference>
<name>A0A2P6MV40_9EUKA</name>
<dbReference type="AlphaFoldDB" id="A0A2P6MV40"/>
<feature type="coiled-coil region" evidence="2">
    <location>
        <begin position="201"/>
        <end position="285"/>
    </location>
</feature>
<keyword evidence="6" id="KW-1185">Reference proteome</keyword>
<dbReference type="OrthoDB" id="10264063at2759"/>
<dbReference type="Pfam" id="PF13863">
    <property type="entry name" value="DUF4200"/>
    <property type="match status" value="1"/>
</dbReference>
<comment type="caution">
    <text evidence="5">The sequence shown here is derived from an EMBL/GenBank/DDBJ whole genome shotgun (WGS) entry which is preliminary data.</text>
</comment>
<feature type="compositionally biased region" description="Polar residues" evidence="3">
    <location>
        <begin position="39"/>
        <end position="53"/>
    </location>
</feature>
<feature type="coiled-coil region" evidence="2">
    <location>
        <begin position="335"/>
        <end position="407"/>
    </location>
</feature>
<organism evidence="5 6">
    <name type="scientific">Planoprotostelium fungivorum</name>
    <dbReference type="NCBI Taxonomy" id="1890364"/>
    <lineage>
        <taxon>Eukaryota</taxon>
        <taxon>Amoebozoa</taxon>
        <taxon>Evosea</taxon>
        <taxon>Variosea</taxon>
        <taxon>Cavosteliida</taxon>
        <taxon>Cavosteliaceae</taxon>
        <taxon>Planoprotostelium</taxon>
    </lineage>
</organism>
<evidence type="ECO:0000259" key="4">
    <source>
        <dbReference type="Pfam" id="PF13863"/>
    </source>
</evidence>